<keyword evidence="2" id="KW-1185">Reference proteome</keyword>
<comment type="caution">
    <text evidence="1">The sequence shown here is derived from an EMBL/GenBank/DDBJ whole genome shotgun (WGS) entry which is preliminary data.</text>
</comment>
<dbReference type="Proteomes" id="UP001066276">
    <property type="component" value="Chromosome 9"/>
</dbReference>
<evidence type="ECO:0000313" key="1">
    <source>
        <dbReference type="EMBL" id="KAJ1103714.1"/>
    </source>
</evidence>
<evidence type="ECO:0000313" key="2">
    <source>
        <dbReference type="Proteomes" id="UP001066276"/>
    </source>
</evidence>
<dbReference type="AlphaFoldDB" id="A0AAV7MML8"/>
<protein>
    <submittedName>
        <fullName evidence="1">Uncharacterized protein</fullName>
    </submittedName>
</protein>
<reference evidence="1" key="1">
    <citation type="journal article" date="2022" name="bioRxiv">
        <title>Sequencing and chromosome-scale assembly of the giantPleurodeles waltlgenome.</title>
        <authorList>
            <person name="Brown T."/>
            <person name="Elewa A."/>
            <person name="Iarovenko S."/>
            <person name="Subramanian E."/>
            <person name="Araus A.J."/>
            <person name="Petzold A."/>
            <person name="Susuki M."/>
            <person name="Suzuki K.-i.T."/>
            <person name="Hayashi T."/>
            <person name="Toyoda A."/>
            <person name="Oliveira C."/>
            <person name="Osipova E."/>
            <person name="Leigh N.D."/>
            <person name="Simon A."/>
            <person name="Yun M.H."/>
        </authorList>
    </citation>
    <scope>NUCLEOTIDE SEQUENCE</scope>
    <source>
        <strain evidence="1">20211129_DDA</strain>
        <tissue evidence="1">Liver</tissue>
    </source>
</reference>
<accession>A0AAV7MML8</accession>
<name>A0AAV7MML8_PLEWA</name>
<sequence length="100" mass="10733">MDGRLQRPEKHSPPARGLCVGSGPAALGWFTGTHESPAARAIDPGLSIDCAREIQAGGIRRPGTARQHHYSQACTYMKTVLSGSRTVITLRTCMTQTKVT</sequence>
<proteinExistence type="predicted"/>
<organism evidence="1 2">
    <name type="scientific">Pleurodeles waltl</name>
    <name type="common">Iberian ribbed newt</name>
    <dbReference type="NCBI Taxonomy" id="8319"/>
    <lineage>
        <taxon>Eukaryota</taxon>
        <taxon>Metazoa</taxon>
        <taxon>Chordata</taxon>
        <taxon>Craniata</taxon>
        <taxon>Vertebrata</taxon>
        <taxon>Euteleostomi</taxon>
        <taxon>Amphibia</taxon>
        <taxon>Batrachia</taxon>
        <taxon>Caudata</taxon>
        <taxon>Salamandroidea</taxon>
        <taxon>Salamandridae</taxon>
        <taxon>Pleurodelinae</taxon>
        <taxon>Pleurodeles</taxon>
    </lineage>
</organism>
<gene>
    <name evidence="1" type="ORF">NDU88_001135</name>
</gene>
<dbReference type="EMBL" id="JANPWB010000013">
    <property type="protein sequence ID" value="KAJ1103714.1"/>
    <property type="molecule type" value="Genomic_DNA"/>
</dbReference>